<dbReference type="PATRIC" id="fig|1354272.4.peg.2356"/>
<gene>
    <name evidence="1" type="ORF">M998_2319</name>
</gene>
<reference evidence="1 2" key="1">
    <citation type="submission" date="2016-04" db="EMBL/GenBank/DDBJ databases">
        <title>ATOL: Assembling a taxonomically balanced genome-scale reconstruction of the evolutionary history of the Enterobacteriaceae.</title>
        <authorList>
            <person name="Plunkett G.III."/>
            <person name="Neeno-Eckwall E.C."/>
            <person name="Glasner J.D."/>
            <person name="Perna N.T."/>
        </authorList>
    </citation>
    <scope>NUCLEOTIDE SEQUENCE [LARGE SCALE GENOMIC DNA]</scope>
    <source>
        <strain evidence="1 2">ATCC 35613</strain>
    </source>
</reference>
<protein>
    <recommendedName>
        <fullName evidence="3">Transposase</fullName>
    </recommendedName>
</protein>
<evidence type="ECO:0008006" key="3">
    <source>
        <dbReference type="Google" id="ProtNLM"/>
    </source>
</evidence>
<proteinExistence type="predicted"/>
<dbReference type="EMBL" id="LXEW01000032">
    <property type="protein sequence ID" value="OAT51382.1"/>
    <property type="molecule type" value="Genomic_DNA"/>
</dbReference>
<evidence type="ECO:0000313" key="1">
    <source>
        <dbReference type="EMBL" id="OAT51382.1"/>
    </source>
</evidence>
<accession>A0A1B7JU38</accession>
<comment type="caution">
    <text evidence="1">The sequence shown here is derived from an EMBL/GenBank/DDBJ whole genome shotgun (WGS) entry which is preliminary data.</text>
</comment>
<organism evidence="1 2">
    <name type="scientific">Providencia heimbachae ATCC 35613</name>
    <dbReference type="NCBI Taxonomy" id="1354272"/>
    <lineage>
        <taxon>Bacteria</taxon>
        <taxon>Pseudomonadati</taxon>
        <taxon>Pseudomonadota</taxon>
        <taxon>Gammaproteobacteria</taxon>
        <taxon>Enterobacterales</taxon>
        <taxon>Morganellaceae</taxon>
        <taxon>Providencia</taxon>
    </lineage>
</organism>
<dbReference type="Proteomes" id="UP000078224">
    <property type="component" value="Unassembled WGS sequence"/>
</dbReference>
<evidence type="ECO:0000313" key="2">
    <source>
        <dbReference type="Proteomes" id="UP000078224"/>
    </source>
</evidence>
<name>A0A1B7JU38_9GAMM</name>
<sequence length="41" mass="4840">MIQKIINLLNRFFKEIDGLANYDALIKAMYHIPYIKNKVSV</sequence>
<dbReference type="AlphaFoldDB" id="A0A1B7JU38"/>
<keyword evidence="2" id="KW-1185">Reference proteome</keyword>